<comment type="subcellular location">
    <subcellularLocation>
        <location evidence="2">Cytoplasm</location>
    </subcellularLocation>
</comment>
<comment type="catalytic activity">
    <reaction evidence="2">
        <text>cytidine(34) in elongator tRNA(Met) + acetate + ATP = N(4)-acetylcytidine(34) in elongator tRNA(Met) + AMP + diphosphate</text>
        <dbReference type="Rhea" id="RHEA:58144"/>
        <dbReference type="Rhea" id="RHEA-COMP:10693"/>
        <dbReference type="Rhea" id="RHEA-COMP:10694"/>
        <dbReference type="ChEBI" id="CHEBI:30089"/>
        <dbReference type="ChEBI" id="CHEBI:30616"/>
        <dbReference type="ChEBI" id="CHEBI:33019"/>
        <dbReference type="ChEBI" id="CHEBI:74900"/>
        <dbReference type="ChEBI" id="CHEBI:82748"/>
        <dbReference type="ChEBI" id="CHEBI:456215"/>
    </reaction>
</comment>
<feature type="binding site" evidence="2">
    <location>
        <position position="216"/>
    </location>
    <ligand>
        <name>ATP</name>
        <dbReference type="ChEBI" id="CHEBI:30616"/>
    </ligand>
</feature>
<dbReference type="GO" id="GO:0000049">
    <property type="term" value="F:tRNA binding"/>
    <property type="evidence" value="ECO:0007669"/>
    <property type="project" value="UniProtKB-KW"/>
</dbReference>
<dbReference type="Pfam" id="PF05636">
    <property type="entry name" value="HIGH_NTase1"/>
    <property type="match status" value="1"/>
</dbReference>
<evidence type="ECO:0000256" key="1">
    <source>
        <dbReference type="ARBA" id="ARBA00022694"/>
    </source>
</evidence>
<keyword evidence="2" id="KW-0694">RNA-binding</keyword>
<dbReference type="HAMAP" id="MF_01539">
    <property type="entry name" value="TmcAL"/>
    <property type="match status" value="1"/>
</dbReference>
<keyword evidence="2" id="KW-0820">tRNA-binding</keyword>
<keyword evidence="4" id="KW-1185">Reference proteome</keyword>
<dbReference type="PANTHER" id="PTHR37825">
    <property type="entry name" value="TRNA(MET) CYTIDINE ACETATE LIGASE"/>
    <property type="match status" value="1"/>
</dbReference>
<name>A0A6L5YLQ3_9FIRM</name>
<keyword evidence="2" id="KW-0963">Cytoplasm</keyword>
<dbReference type="SUPFAM" id="SSF52374">
    <property type="entry name" value="Nucleotidylyl transferase"/>
    <property type="match status" value="1"/>
</dbReference>
<feature type="binding site" evidence="2">
    <location>
        <begin position="33"/>
        <end position="46"/>
    </location>
    <ligand>
        <name>ATP</name>
        <dbReference type="ChEBI" id="CHEBI:30616"/>
    </ligand>
</feature>
<keyword evidence="2" id="KW-0067">ATP-binding</keyword>
<dbReference type="GO" id="GO:0005524">
    <property type="term" value="F:ATP binding"/>
    <property type="evidence" value="ECO:0007669"/>
    <property type="project" value="UniProtKB-KW"/>
</dbReference>
<dbReference type="Proteomes" id="UP000476055">
    <property type="component" value="Unassembled WGS sequence"/>
</dbReference>
<proteinExistence type="inferred from homology"/>
<dbReference type="GO" id="GO:0016740">
    <property type="term" value="F:transferase activity"/>
    <property type="evidence" value="ECO:0007669"/>
    <property type="project" value="UniProtKB-KW"/>
</dbReference>
<feature type="binding site" evidence="2">
    <location>
        <position position="128"/>
    </location>
    <ligand>
        <name>ATP</name>
        <dbReference type="ChEBI" id="CHEBI:30616"/>
    </ligand>
</feature>
<keyword evidence="2" id="KW-0547">Nucleotide-binding</keyword>
<sequence>MLFFSHTQFVFIFVLPYISFHERSHVMKVNGIVAEYNPFHNGHAYQMQHAKEATGADYTIIVMSGNFMQRGAPALLDKFTRAKMALECGADLVLELPTCYAASSAEFFAKGSVALFDKLGVTTNLCFGSECGNIDTLSRIAEIIYTEPEPYVESLRCNLKKGMSFPIARTWALLQYAPSLSDDKDVLSSPNNILGIEYLKALMSRNSKIVPFTTTRVGADYHDKRLGTNQCSAIAIRQSVAAGHDLTYLASQMPENAYEILRTSLEEQKPLFADDFSAALQYKLLTEYSSGYDCYQDISPDLSDRIRNMLPSFTGYTSFCDLLKSKDMTYTRISRCLFHILLNMTKEEFETCKSEDYISYARVLGFCKDAAPLLTEIKKNSSIPLITSLADARQTLPADALRMLDLDILRNQIYLGHLALKNKKEMVNEYRTPIVIV</sequence>
<gene>
    <name evidence="2" type="primary">tmcAL</name>
    <name evidence="3" type="ORF">FYJ59_12700</name>
</gene>
<dbReference type="PANTHER" id="PTHR37825:SF1">
    <property type="entry name" value="TRNA(MET) CYTIDINE ACETATE LIGASE"/>
    <property type="match status" value="1"/>
</dbReference>
<dbReference type="InterPro" id="IPR014729">
    <property type="entry name" value="Rossmann-like_a/b/a_fold"/>
</dbReference>
<organism evidence="3 4">
    <name type="scientific">Waltera intestinalis</name>
    <dbReference type="NCBI Taxonomy" id="2606635"/>
    <lineage>
        <taxon>Bacteria</taxon>
        <taxon>Bacillati</taxon>
        <taxon>Bacillota</taxon>
        <taxon>Clostridia</taxon>
        <taxon>Lachnospirales</taxon>
        <taxon>Lachnospiraceae</taxon>
        <taxon>Waltera</taxon>
    </lineage>
</organism>
<comment type="caution">
    <text evidence="2">Lacks conserved residue(s) required for the propagation of feature annotation.</text>
</comment>
<feature type="binding site" evidence="2">
    <location>
        <position position="191"/>
    </location>
    <ligand>
        <name>ATP</name>
        <dbReference type="ChEBI" id="CHEBI:30616"/>
    </ligand>
</feature>
<dbReference type="AlphaFoldDB" id="A0A6L5YLQ3"/>
<dbReference type="Gene3D" id="3.40.50.620">
    <property type="entry name" value="HUPs"/>
    <property type="match status" value="1"/>
</dbReference>
<protein>
    <recommendedName>
        <fullName evidence="2">tRNA(Met) cytidine acetate ligase</fullName>
        <ecNumber evidence="2">6.3.4.-</ecNumber>
    </recommendedName>
</protein>
<keyword evidence="2" id="KW-0436">Ligase</keyword>
<accession>A0A6L5YLQ3</accession>
<keyword evidence="3" id="KW-0808">Transferase</keyword>
<dbReference type="GO" id="GO:0006400">
    <property type="term" value="P:tRNA modification"/>
    <property type="evidence" value="ECO:0007669"/>
    <property type="project" value="UniProtKB-UniRule"/>
</dbReference>
<evidence type="ECO:0000256" key="2">
    <source>
        <dbReference type="HAMAP-Rule" id="MF_01539"/>
    </source>
</evidence>
<evidence type="ECO:0000313" key="3">
    <source>
        <dbReference type="EMBL" id="MST59079.1"/>
    </source>
</evidence>
<comment type="caution">
    <text evidence="3">The sequence shown here is derived from an EMBL/GenBank/DDBJ whole genome shotgun (WGS) entry which is preliminary data.</text>
</comment>
<dbReference type="GO" id="GO:0005737">
    <property type="term" value="C:cytoplasm"/>
    <property type="evidence" value="ECO:0007669"/>
    <property type="project" value="UniProtKB-SubCell"/>
</dbReference>
<keyword evidence="1 2" id="KW-0819">tRNA processing</keyword>
<dbReference type="GO" id="GO:0016879">
    <property type="term" value="F:ligase activity, forming carbon-nitrogen bonds"/>
    <property type="evidence" value="ECO:0007669"/>
    <property type="project" value="UniProtKB-UniRule"/>
</dbReference>
<dbReference type="EC" id="6.3.4.-" evidence="2"/>
<dbReference type="InterPro" id="IPR008513">
    <property type="entry name" value="tRNA(Met)_cyd_acetate_ligase"/>
</dbReference>
<comment type="function">
    <text evidence="2">Catalyzes the formation of N(4)-acetylcytidine (ac(4)C) at the wobble position of elongator tRNA(Met), using acetate and ATP as substrates. First activates an acetate ion to form acetyladenylate (Ac-AMP) and then transfers the acetyl group to tRNA to form ac(4)C34.</text>
</comment>
<dbReference type="EMBL" id="VUMU01000019">
    <property type="protein sequence ID" value="MST59079.1"/>
    <property type="molecule type" value="Genomic_DNA"/>
</dbReference>
<evidence type="ECO:0000313" key="4">
    <source>
        <dbReference type="Proteomes" id="UP000476055"/>
    </source>
</evidence>
<comment type="similarity">
    <text evidence="2">Belongs to the TmcAL family.</text>
</comment>
<dbReference type="NCBIfam" id="NF010191">
    <property type="entry name" value="PRK13670.1"/>
    <property type="match status" value="1"/>
</dbReference>
<reference evidence="3 4" key="1">
    <citation type="submission" date="2019-08" db="EMBL/GenBank/DDBJ databases">
        <title>In-depth cultivation of the pig gut microbiome towards novel bacterial diversity and tailored functional studies.</title>
        <authorList>
            <person name="Wylensek D."/>
            <person name="Hitch T.C.A."/>
            <person name="Clavel T."/>
        </authorList>
    </citation>
    <scope>NUCLEOTIDE SEQUENCE [LARGE SCALE GENOMIC DNA]</scope>
    <source>
        <strain evidence="3 4">WCA3-601-WT-6H</strain>
    </source>
</reference>